<dbReference type="OrthoDB" id="5148951at2"/>
<gene>
    <name evidence="1" type="ORF">FB566_5009</name>
</gene>
<keyword evidence="2" id="KW-1185">Reference proteome</keyword>
<sequence length="119" mass="13533">MNEASRWERPFRIEHYTISRGTLVLRSLMADGRDTRVEIGFVGVRRISLPTNFDRVEITRKSLTDPALLAALEPWSNEDLAYFAFQNDGDYVVATGFSCVEDYGDSRAKSRFGPLPGLW</sequence>
<evidence type="ECO:0000313" key="2">
    <source>
        <dbReference type="Proteomes" id="UP000317043"/>
    </source>
</evidence>
<reference evidence="1 2" key="1">
    <citation type="submission" date="2019-06" db="EMBL/GenBank/DDBJ databases">
        <title>Sequencing the genomes of 1000 actinobacteria strains.</title>
        <authorList>
            <person name="Klenk H.-P."/>
        </authorList>
    </citation>
    <scope>NUCLEOTIDE SEQUENCE [LARGE SCALE GENOMIC DNA]</scope>
    <source>
        <strain evidence="1 2">DSM 45928</strain>
    </source>
</reference>
<proteinExistence type="predicted"/>
<dbReference type="AlphaFoldDB" id="A0A543B3K5"/>
<name>A0A543B3K5_9ACTN</name>
<dbReference type="Proteomes" id="UP000317043">
    <property type="component" value="Unassembled WGS sequence"/>
</dbReference>
<dbReference type="RefSeq" id="WP_142044683.1">
    <property type="nucleotide sequence ID" value="NZ_JBHTGS010000002.1"/>
</dbReference>
<accession>A0A543B3K5</accession>
<evidence type="ECO:0000313" key="1">
    <source>
        <dbReference type="EMBL" id="TQL79404.1"/>
    </source>
</evidence>
<organism evidence="1 2">
    <name type="scientific">Stackebrandtia endophytica</name>
    <dbReference type="NCBI Taxonomy" id="1496996"/>
    <lineage>
        <taxon>Bacteria</taxon>
        <taxon>Bacillati</taxon>
        <taxon>Actinomycetota</taxon>
        <taxon>Actinomycetes</taxon>
        <taxon>Glycomycetales</taxon>
        <taxon>Glycomycetaceae</taxon>
        <taxon>Stackebrandtia</taxon>
    </lineage>
</organism>
<dbReference type="InParanoid" id="A0A543B3K5"/>
<dbReference type="EMBL" id="VFOW01000001">
    <property type="protein sequence ID" value="TQL79404.1"/>
    <property type="molecule type" value="Genomic_DNA"/>
</dbReference>
<protein>
    <submittedName>
        <fullName evidence="1">Uncharacterized protein</fullName>
    </submittedName>
</protein>
<comment type="caution">
    <text evidence="1">The sequence shown here is derived from an EMBL/GenBank/DDBJ whole genome shotgun (WGS) entry which is preliminary data.</text>
</comment>